<dbReference type="Gene3D" id="3.50.30.30">
    <property type="match status" value="1"/>
</dbReference>
<organism evidence="3 4">
    <name type="scientific">Gemmatimonas groenlandica</name>
    <dbReference type="NCBI Taxonomy" id="2732249"/>
    <lineage>
        <taxon>Bacteria</taxon>
        <taxon>Pseudomonadati</taxon>
        <taxon>Gemmatimonadota</taxon>
        <taxon>Gemmatimonadia</taxon>
        <taxon>Gemmatimonadales</taxon>
        <taxon>Gemmatimonadaceae</taxon>
        <taxon>Gemmatimonas</taxon>
    </lineage>
</organism>
<dbReference type="KEGG" id="ggr:HKW67_09765"/>
<reference evidence="3 4" key="1">
    <citation type="submission" date="2020-05" db="EMBL/GenBank/DDBJ databases">
        <title>Complete genome sequence of Gemmatimonas greenlandica TET16.</title>
        <authorList>
            <person name="Zeng Y."/>
        </authorList>
    </citation>
    <scope>NUCLEOTIDE SEQUENCE [LARGE SCALE GENOMIC DNA]</scope>
    <source>
        <strain evidence="3 4">TET16</strain>
    </source>
</reference>
<feature type="chain" id="PRO_5026987473" evidence="1">
    <location>
        <begin position="23"/>
        <end position="529"/>
    </location>
</feature>
<evidence type="ECO:0000256" key="1">
    <source>
        <dbReference type="SAM" id="SignalP"/>
    </source>
</evidence>
<dbReference type="Gene3D" id="3.40.630.10">
    <property type="entry name" value="Zn peptidases"/>
    <property type="match status" value="1"/>
</dbReference>
<keyword evidence="1" id="KW-0732">Signal</keyword>
<dbReference type="GO" id="GO:0008235">
    <property type="term" value="F:metalloexopeptidase activity"/>
    <property type="evidence" value="ECO:0007669"/>
    <property type="project" value="InterPro"/>
</dbReference>
<accession>A0A6M4IPA6</accession>
<dbReference type="AlphaFoldDB" id="A0A6M4IPA6"/>
<gene>
    <name evidence="3" type="ORF">HKW67_09765</name>
</gene>
<dbReference type="RefSeq" id="WP_171225208.1">
    <property type="nucleotide sequence ID" value="NZ_CP053085.1"/>
</dbReference>
<evidence type="ECO:0000313" key="4">
    <source>
        <dbReference type="Proteomes" id="UP000500938"/>
    </source>
</evidence>
<sequence>MTRRTTSVAFAAALLATLVATAAPLAAQQPAEAWWRHVQVLSNDSLKGRDTGSPGHEVAARYVAEQFRLAGLSPAGTDGWYQPVRFIEVAMAKEGVALALREGDVWSPLVVGRDMRVTARLATDNVEAPLVFAGYGVSLPQAGMDDLRGLDLRGKIVVYVNANPKGLSAPLLAHGTRTRWATMRQAGAVGVIAVGAGGAWVDNENTRLGSSVSLADTSLDDLGGQRINSVLNPSLMPRLLAGSGIVWDSVVAVAARGEPLPTAALSVSLRATLPTVRRDIVSPNVVGILPGTDRTLRDEVVVLSAHLDHVGTFKGPALTGDSIFNGTMDNATGAATLMETAKAVAARGGNKRTLLFVAVTAEEKGLLGSRYFAARPSITRGTIIANLNTDMFLPLFPLKGLFVYGVDESDLADDVGGVLTARGLQVLPDPEPQEMRFVRSDQYSFIRRGVPSLAFKLGYTTGTAEEKTFTGWVRERYHKMSDDLQQPIDFEAAAGFNALYADLALGVANRKSRPAWRPNSFFATPVIVP</sequence>
<feature type="signal peptide" evidence="1">
    <location>
        <begin position="1"/>
        <end position="22"/>
    </location>
</feature>
<dbReference type="SUPFAM" id="SSF53187">
    <property type="entry name" value="Zn-dependent exopeptidases"/>
    <property type="match status" value="1"/>
</dbReference>
<feature type="domain" description="Peptidase M28" evidence="2">
    <location>
        <begin position="284"/>
        <end position="499"/>
    </location>
</feature>
<dbReference type="Pfam" id="PF04389">
    <property type="entry name" value="Peptidase_M28"/>
    <property type="match status" value="1"/>
</dbReference>
<dbReference type="SUPFAM" id="SSF52025">
    <property type="entry name" value="PA domain"/>
    <property type="match status" value="1"/>
</dbReference>
<dbReference type="InterPro" id="IPR045175">
    <property type="entry name" value="M28_fam"/>
</dbReference>
<dbReference type="PANTHER" id="PTHR12147:SF26">
    <property type="entry name" value="PEPTIDASE M28 DOMAIN-CONTAINING PROTEIN"/>
    <property type="match status" value="1"/>
</dbReference>
<dbReference type="GO" id="GO:0006508">
    <property type="term" value="P:proteolysis"/>
    <property type="evidence" value="ECO:0007669"/>
    <property type="project" value="InterPro"/>
</dbReference>
<proteinExistence type="predicted"/>
<protein>
    <submittedName>
        <fullName evidence="3">M28 family peptidase</fullName>
    </submittedName>
</protein>
<evidence type="ECO:0000259" key="2">
    <source>
        <dbReference type="Pfam" id="PF04389"/>
    </source>
</evidence>
<dbReference type="PANTHER" id="PTHR12147">
    <property type="entry name" value="METALLOPEPTIDASE M28 FAMILY MEMBER"/>
    <property type="match status" value="1"/>
</dbReference>
<dbReference type="Proteomes" id="UP000500938">
    <property type="component" value="Chromosome"/>
</dbReference>
<evidence type="ECO:0000313" key="3">
    <source>
        <dbReference type="EMBL" id="QJR35778.1"/>
    </source>
</evidence>
<name>A0A6M4IPA6_9BACT</name>
<dbReference type="InterPro" id="IPR007484">
    <property type="entry name" value="Peptidase_M28"/>
</dbReference>
<dbReference type="EMBL" id="CP053085">
    <property type="protein sequence ID" value="QJR35778.1"/>
    <property type="molecule type" value="Genomic_DNA"/>
</dbReference>
<keyword evidence="4" id="KW-1185">Reference proteome</keyword>
<dbReference type="InterPro" id="IPR046450">
    <property type="entry name" value="PA_dom_sf"/>
</dbReference>